<name>A0ABN9TRW4_9DINO</name>
<organism evidence="1 2">
    <name type="scientific">Prorocentrum cordatum</name>
    <dbReference type="NCBI Taxonomy" id="2364126"/>
    <lineage>
        <taxon>Eukaryota</taxon>
        <taxon>Sar</taxon>
        <taxon>Alveolata</taxon>
        <taxon>Dinophyceae</taxon>
        <taxon>Prorocentrales</taxon>
        <taxon>Prorocentraceae</taxon>
        <taxon>Prorocentrum</taxon>
    </lineage>
</organism>
<protein>
    <submittedName>
        <fullName evidence="1">Uncharacterized protein</fullName>
    </submittedName>
</protein>
<accession>A0ABN9TRW4</accession>
<dbReference type="EMBL" id="CAUYUJ010015019">
    <property type="protein sequence ID" value="CAK0848908.1"/>
    <property type="molecule type" value="Genomic_DNA"/>
</dbReference>
<gene>
    <name evidence="1" type="ORF">PCOR1329_LOCUS41740</name>
</gene>
<reference evidence="1" key="1">
    <citation type="submission" date="2023-10" db="EMBL/GenBank/DDBJ databases">
        <authorList>
            <person name="Chen Y."/>
            <person name="Shah S."/>
            <person name="Dougan E. K."/>
            <person name="Thang M."/>
            <person name="Chan C."/>
        </authorList>
    </citation>
    <scope>NUCLEOTIDE SEQUENCE [LARGE SCALE GENOMIC DNA]</scope>
</reference>
<dbReference type="Proteomes" id="UP001189429">
    <property type="component" value="Unassembled WGS sequence"/>
</dbReference>
<evidence type="ECO:0000313" key="1">
    <source>
        <dbReference type="EMBL" id="CAK0848908.1"/>
    </source>
</evidence>
<sequence length="246" mass="25317">TSEPSFRVSVRVVAASIPGLAAPGVLSHRPFLEASLGESRKATEFADFAREPEGAAWRECPWRFSDTLTFRARAADVAGPGVKISLKARRDVVLGPVQLEMQSADIGEGVVDLRGQALPACGWGEATCPSEWASPVLLVPLVHVRGGICGAEAGLGEKVAHLAVVVSVDADPEEVLLAAARAGGGGRARGAGGGALGRGLAAAAARLEERVSTAIEWLDKPVDVGGLVAPVDAAVPRHPSFEGEAR</sequence>
<comment type="caution">
    <text evidence="1">The sequence shown here is derived from an EMBL/GenBank/DDBJ whole genome shotgun (WGS) entry which is preliminary data.</text>
</comment>
<proteinExistence type="predicted"/>
<keyword evidence="2" id="KW-1185">Reference proteome</keyword>
<evidence type="ECO:0000313" key="2">
    <source>
        <dbReference type="Proteomes" id="UP001189429"/>
    </source>
</evidence>
<feature type="non-terminal residue" evidence="1">
    <location>
        <position position="1"/>
    </location>
</feature>